<dbReference type="NCBIfam" id="NF041558">
    <property type="entry name" value="NosP"/>
    <property type="match status" value="1"/>
</dbReference>
<feature type="domain" description="FIST C-domain" evidence="2">
    <location>
        <begin position="234"/>
        <end position="365"/>
    </location>
</feature>
<dbReference type="Pfam" id="PF08495">
    <property type="entry name" value="FIST"/>
    <property type="match status" value="1"/>
</dbReference>
<dbReference type="Pfam" id="PF10442">
    <property type="entry name" value="FIST_C"/>
    <property type="match status" value="1"/>
</dbReference>
<dbReference type="InterPro" id="IPR013702">
    <property type="entry name" value="FIST_domain_N"/>
</dbReference>
<evidence type="ECO:0000259" key="1">
    <source>
        <dbReference type="SMART" id="SM00897"/>
    </source>
</evidence>
<dbReference type="AlphaFoldDB" id="A0A1H6F3S5"/>
<name>A0A1H6F3S5_9GAMM</name>
<dbReference type="OrthoDB" id="9807948at2"/>
<evidence type="ECO:0000313" key="4">
    <source>
        <dbReference type="Proteomes" id="UP000236724"/>
    </source>
</evidence>
<accession>A0A1H6F3S5</accession>
<evidence type="ECO:0000313" key="3">
    <source>
        <dbReference type="EMBL" id="SEH04828.1"/>
    </source>
</evidence>
<dbReference type="SMART" id="SM01204">
    <property type="entry name" value="FIST_C"/>
    <property type="match status" value="1"/>
</dbReference>
<organism evidence="3 4">
    <name type="scientific">Candidatus Venteria ishoeyi</name>
    <dbReference type="NCBI Taxonomy" id="1899563"/>
    <lineage>
        <taxon>Bacteria</taxon>
        <taxon>Pseudomonadati</taxon>
        <taxon>Pseudomonadota</taxon>
        <taxon>Gammaproteobacteria</taxon>
        <taxon>Thiotrichales</taxon>
        <taxon>Thiotrichaceae</taxon>
        <taxon>Venteria</taxon>
    </lineage>
</organism>
<feature type="domain" description="FIST" evidence="1">
    <location>
        <begin position="32"/>
        <end position="233"/>
    </location>
</feature>
<keyword evidence="4" id="KW-1185">Reference proteome</keyword>
<proteinExistence type="predicted"/>
<sequence length="383" mass="43105">MNKKPNWKQAYSQQSTAEAAVIEIYQSLNQTNAAIIIFYCSPDYDRNQLAQAFQHYFTNIPVIGCTTAGEISHSGYTEASLVAISLYQEHFYVNCLLIESLQQFNMAKTSGICEKFQHKFIQNSSKFDADHYFGFLLIDGLSKKEEVVVSTLYEALEGIPLFGGSSADGLNFQNTHIYYQGKFHTDCALLTLVEAQYPVKVFKTEHFHATDKQVVVTEADATQRIVYEFNGAPAAQEYARLLDIPVAQLNPSIYAISPLVVKVAGQYHVRSILTRNPEDDSLSFYCAIDAGVVLRIAECGDIMNNLHHTLDRLSAEIGELDLVLACDCILRRLEIDRKKLYPEMNKLAKQYHIFGFNTYGEQFNALHINQTFTGVAITQEGKV</sequence>
<dbReference type="RefSeq" id="WP_103918851.1">
    <property type="nucleotide sequence ID" value="NZ_FMSV02000123.1"/>
</dbReference>
<dbReference type="InterPro" id="IPR019494">
    <property type="entry name" value="FIST_C"/>
</dbReference>
<dbReference type="PANTHER" id="PTHR40252:SF2">
    <property type="entry name" value="BLR0328 PROTEIN"/>
    <property type="match status" value="1"/>
</dbReference>
<dbReference type="EMBL" id="FMSV02000123">
    <property type="protein sequence ID" value="SEH04828.1"/>
    <property type="molecule type" value="Genomic_DNA"/>
</dbReference>
<reference evidence="3 4" key="1">
    <citation type="submission" date="2016-10" db="EMBL/GenBank/DDBJ databases">
        <authorList>
            <person name="de Groot N.N."/>
        </authorList>
    </citation>
    <scope>NUCLEOTIDE SEQUENCE [LARGE SCALE GENOMIC DNA]</scope>
    <source>
        <strain evidence="3">MBHS1</strain>
    </source>
</reference>
<protein>
    <submittedName>
        <fullName evidence="3">FIST N domain protein</fullName>
    </submittedName>
</protein>
<gene>
    <name evidence="3" type="ORF">MBHS_00680</name>
</gene>
<dbReference type="Proteomes" id="UP000236724">
    <property type="component" value="Unassembled WGS sequence"/>
</dbReference>
<evidence type="ECO:0000259" key="2">
    <source>
        <dbReference type="SMART" id="SM01204"/>
    </source>
</evidence>
<dbReference type="PANTHER" id="PTHR40252">
    <property type="entry name" value="BLR0328 PROTEIN"/>
    <property type="match status" value="1"/>
</dbReference>
<dbReference type="SMART" id="SM00897">
    <property type="entry name" value="FIST"/>
    <property type="match status" value="1"/>
</dbReference>